<name>A0A0C9X9C6_9AGAR</name>
<proteinExistence type="predicted"/>
<protein>
    <submittedName>
        <fullName evidence="1">Uncharacterized protein</fullName>
    </submittedName>
</protein>
<dbReference type="EMBL" id="KN838604">
    <property type="protein sequence ID" value="KIK01591.1"/>
    <property type="molecule type" value="Genomic_DNA"/>
</dbReference>
<evidence type="ECO:0000313" key="1">
    <source>
        <dbReference type="EMBL" id="KIK01591.1"/>
    </source>
</evidence>
<sequence length="127" mass="14145">MPDTPINSNVDGHVRFRLTESLESKLTGRPTTRQMAVTFPNMKLMKPLKISSNRGERVRARSHDLPCVMSRCKLLPPIVGFQLPSLPDTKVMKQNPSLDVGLSSRTRLLESWGPQTFTLTSPPSSSD</sequence>
<organism evidence="1 2">
    <name type="scientific">Laccaria amethystina LaAM-08-1</name>
    <dbReference type="NCBI Taxonomy" id="1095629"/>
    <lineage>
        <taxon>Eukaryota</taxon>
        <taxon>Fungi</taxon>
        <taxon>Dikarya</taxon>
        <taxon>Basidiomycota</taxon>
        <taxon>Agaricomycotina</taxon>
        <taxon>Agaricomycetes</taxon>
        <taxon>Agaricomycetidae</taxon>
        <taxon>Agaricales</taxon>
        <taxon>Agaricineae</taxon>
        <taxon>Hydnangiaceae</taxon>
        <taxon>Laccaria</taxon>
    </lineage>
</organism>
<dbReference type="HOGENOM" id="CLU_1970910_0_0_1"/>
<evidence type="ECO:0000313" key="2">
    <source>
        <dbReference type="Proteomes" id="UP000054477"/>
    </source>
</evidence>
<dbReference type="AlphaFoldDB" id="A0A0C9X9C6"/>
<accession>A0A0C9X9C6</accession>
<reference evidence="2" key="2">
    <citation type="submission" date="2015-01" db="EMBL/GenBank/DDBJ databases">
        <title>Evolutionary Origins and Diversification of the Mycorrhizal Mutualists.</title>
        <authorList>
            <consortium name="DOE Joint Genome Institute"/>
            <consortium name="Mycorrhizal Genomics Consortium"/>
            <person name="Kohler A."/>
            <person name="Kuo A."/>
            <person name="Nagy L.G."/>
            <person name="Floudas D."/>
            <person name="Copeland A."/>
            <person name="Barry K.W."/>
            <person name="Cichocki N."/>
            <person name="Veneault-Fourrey C."/>
            <person name="LaButti K."/>
            <person name="Lindquist E.A."/>
            <person name="Lipzen A."/>
            <person name="Lundell T."/>
            <person name="Morin E."/>
            <person name="Murat C."/>
            <person name="Riley R."/>
            <person name="Ohm R."/>
            <person name="Sun H."/>
            <person name="Tunlid A."/>
            <person name="Henrissat B."/>
            <person name="Grigoriev I.V."/>
            <person name="Hibbett D.S."/>
            <person name="Martin F."/>
        </authorList>
    </citation>
    <scope>NUCLEOTIDE SEQUENCE [LARGE SCALE GENOMIC DNA]</scope>
    <source>
        <strain evidence="2">LaAM-08-1</strain>
    </source>
</reference>
<dbReference type="Proteomes" id="UP000054477">
    <property type="component" value="Unassembled WGS sequence"/>
</dbReference>
<gene>
    <name evidence="1" type="ORF">K443DRAFT_6773</name>
</gene>
<keyword evidence="2" id="KW-1185">Reference proteome</keyword>
<reference evidence="1 2" key="1">
    <citation type="submission" date="2014-04" db="EMBL/GenBank/DDBJ databases">
        <authorList>
            <consortium name="DOE Joint Genome Institute"/>
            <person name="Kuo A."/>
            <person name="Kohler A."/>
            <person name="Nagy L.G."/>
            <person name="Floudas D."/>
            <person name="Copeland A."/>
            <person name="Barry K.W."/>
            <person name="Cichocki N."/>
            <person name="Veneault-Fourrey C."/>
            <person name="LaButti K."/>
            <person name="Lindquist E.A."/>
            <person name="Lipzen A."/>
            <person name="Lundell T."/>
            <person name="Morin E."/>
            <person name="Murat C."/>
            <person name="Sun H."/>
            <person name="Tunlid A."/>
            <person name="Henrissat B."/>
            <person name="Grigoriev I.V."/>
            <person name="Hibbett D.S."/>
            <person name="Martin F."/>
            <person name="Nordberg H.P."/>
            <person name="Cantor M.N."/>
            <person name="Hua S.X."/>
        </authorList>
    </citation>
    <scope>NUCLEOTIDE SEQUENCE [LARGE SCALE GENOMIC DNA]</scope>
    <source>
        <strain evidence="1 2">LaAM-08-1</strain>
    </source>
</reference>